<dbReference type="Pfam" id="PF00535">
    <property type="entry name" value="Glycos_transf_2"/>
    <property type="match status" value="1"/>
</dbReference>
<keyword evidence="2" id="KW-0808">Transferase</keyword>
<keyword evidence="3" id="KW-1185">Reference proteome</keyword>
<dbReference type="CDD" id="cd00761">
    <property type="entry name" value="Glyco_tranf_GTA_type"/>
    <property type="match status" value="1"/>
</dbReference>
<proteinExistence type="predicted"/>
<dbReference type="SUPFAM" id="SSF53448">
    <property type="entry name" value="Nucleotide-diphospho-sugar transferases"/>
    <property type="match status" value="1"/>
</dbReference>
<dbReference type="GO" id="GO:0016740">
    <property type="term" value="F:transferase activity"/>
    <property type="evidence" value="ECO:0007669"/>
    <property type="project" value="UniProtKB-KW"/>
</dbReference>
<dbReference type="Proteomes" id="UP000284120">
    <property type="component" value="Unassembled WGS sequence"/>
</dbReference>
<evidence type="ECO:0000313" key="2">
    <source>
        <dbReference type="EMBL" id="RWU08692.1"/>
    </source>
</evidence>
<reference evidence="2 3" key="1">
    <citation type="submission" date="2018-06" db="EMBL/GenBank/DDBJ databases">
        <title>Pedobacter endophyticus sp. nov., an endophytic bacterium isolated from a leaf of Triticum aestivum.</title>
        <authorList>
            <person name="Zhang L."/>
        </authorList>
    </citation>
    <scope>NUCLEOTIDE SEQUENCE [LARGE SCALE GENOMIC DNA]</scope>
    <source>
        <strain evidence="2 3">CM134L-2</strain>
    </source>
</reference>
<accession>A0A443YXH8</accession>
<dbReference type="InterPro" id="IPR029044">
    <property type="entry name" value="Nucleotide-diphossugar_trans"/>
</dbReference>
<dbReference type="InterPro" id="IPR001173">
    <property type="entry name" value="Glyco_trans_2-like"/>
</dbReference>
<evidence type="ECO:0000259" key="1">
    <source>
        <dbReference type="Pfam" id="PF00535"/>
    </source>
</evidence>
<dbReference type="PANTHER" id="PTHR43685:SF2">
    <property type="entry name" value="GLYCOSYLTRANSFERASE 2-LIKE DOMAIN-CONTAINING PROTEIN"/>
    <property type="match status" value="1"/>
</dbReference>
<feature type="domain" description="Glycosyltransferase 2-like" evidence="1">
    <location>
        <begin position="10"/>
        <end position="137"/>
    </location>
</feature>
<name>A0A443YXH8_9SPHI</name>
<evidence type="ECO:0000313" key="3">
    <source>
        <dbReference type="Proteomes" id="UP000284120"/>
    </source>
</evidence>
<dbReference type="PANTHER" id="PTHR43685">
    <property type="entry name" value="GLYCOSYLTRANSFERASE"/>
    <property type="match status" value="1"/>
</dbReference>
<dbReference type="OrthoDB" id="6638511at2"/>
<dbReference type="AlphaFoldDB" id="A0A443YXH8"/>
<dbReference type="InterPro" id="IPR050834">
    <property type="entry name" value="Glycosyltransf_2"/>
</dbReference>
<organism evidence="2 3">
    <name type="scientific">Pedobacter chitinilyticus</name>
    <dbReference type="NCBI Taxonomy" id="2233776"/>
    <lineage>
        <taxon>Bacteria</taxon>
        <taxon>Pseudomonadati</taxon>
        <taxon>Bacteroidota</taxon>
        <taxon>Sphingobacteriia</taxon>
        <taxon>Sphingobacteriales</taxon>
        <taxon>Sphingobacteriaceae</taxon>
        <taxon>Pedobacter</taxon>
    </lineage>
</organism>
<sequence>MAKQDDFTVSVIIPCYNQALLIEETIQSVLASTYLPIEIIIVDDGSTDQTMQVVEALVKQHPIITCYQQPNSGPSVARNHAISKATGTFILPLDGDDLISPDYIDQAILTFKKDPTVKVVYCEAEKFGAKTGKWNLKPFSLDNLAKDNMIFVSALYRKSDWEACGGYPEDLRWVSEDWVFWIAMLKNGGKVVQLPITGFYYRISPNSRRKGMDKQKKQRLIDYINTHHRDFVYRYLDGPMRFQRRQSKRYNRLLRLFGLLK</sequence>
<protein>
    <submittedName>
        <fullName evidence="2">Glycosyltransferase family 2 protein</fullName>
    </submittedName>
</protein>
<dbReference type="Gene3D" id="3.90.550.10">
    <property type="entry name" value="Spore Coat Polysaccharide Biosynthesis Protein SpsA, Chain A"/>
    <property type="match status" value="1"/>
</dbReference>
<gene>
    <name evidence="2" type="ORF">DPV69_07495</name>
</gene>
<dbReference type="EMBL" id="SAYW01000002">
    <property type="protein sequence ID" value="RWU08692.1"/>
    <property type="molecule type" value="Genomic_DNA"/>
</dbReference>
<comment type="caution">
    <text evidence="2">The sequence shown here is derived from an EMBL/GenBank/DDBJ whole genome shotgun (WGS) entry which is preliminary data.</text>
</comment>